<dbReference type="GO" id="GO:0019354">
    <property type="term" value="P:siroheme biosynthetic process"/>
    <property type="evidence" value="ECO:0007669"/>
    <property type="project" value="InterPro"/>
</dbReference>
<sequence length="302" mass="33668">MLNADAKQNLSPGKVYLVGAGPGNPEDLTLRAYRILAKAEVILYDALLDPSFLEIFPKDAIVHYVGKRSGAHSATQEEINRLLLSYALSGKNVARLKGGDPFVFGRGGEELITLVNHNIEYEIVPGVSSLNAGSSFAGFPLTHRGLSRQILIMDGHTVLEEGTDWEWFSKFKGTIALFMGTSSLPKIADLLLRHGSDPELPVALVENASLENFNIQTCSLRDAADSCLEKKTKGPGIIYIGKVVRFLENKNRFRLFPKCWKELSFGKLSPRFKEGKNESKISRFLEFRKKEYSVDRRRESGF</sequence>
<keyword evidence="3 8" id="KW-0489">Methyltransferase</keyword>
<evidence type="ECO:0000256" key="6">
    <source>
        <dbReference type="ARBA" id="ARBA00023244"/>
    </source>
</evidence>
<evidence type="ECO:0000313" key="11">
    <source>
        <dbReference type="Proteomes" id="UP000012149"/>
    </source>
</evidence>
<evidence type="ECO:0000313" key="10">
    <source>
        <dbReference type="EMBL" id="EMO57167.1"/>
    </source>
</evidence>
<dbReference type="SUPFAM" id="SSF53790">
    <property type="entry name" value="Tetrapyrrole methylase"/>
    <property type="match status" value="1"/>
</dbReference>
<dbReference type="EC" id="2.1.1.107" evidence="2"/>
<evidence type="ECO:0000256" key="7">
    <source>
        <dbReference type="ARBA" id="ARBA00025705"/>
    </source>
</evidence>
<dbReference type="Pfam" id="PF00590">
    <property type="entry name" value="TP_methylase"/>
    <property type="match status" value="1"/>
</dbReference>
<evidence type="ECO:0000259" key="9">
    <source>
        <dbReference type="Pfam" id="PF00590"/>
    </source>
</evidence>
<dbReference type="NCBIfam" id="NF004790">
    <property type="entry name" value="PRK06136.1"/>
    <property type="match status" value="1"/>
</dbReference>
<comment type="caution">
    <text evidence="10">The sequence shown here is derived from an EMBL/GenBank/DDBJ whole genome shotgun (WGS) entry which is preliminary data.</text>
</comment>
<dbReference type="GO" id="GO:0032259">
    <property type="term" value="P:methylation"/>
    <property type="evidence" value="ECO:0007669"/>
    <property type="project" value="UniProtKB-KW"/>
</dbReference>
<dbReference type="Proteomes" id="UP000012149">
    <property type="component" value="Unassembled WGS sequence"/>
</dbReference>
<dbReference type="FunFam" id="3.40.1010.10:FF:000001">
    <property type="entry name" value="Siroheme synthase"/>
    <property type="match status" value="1"/>
</dbReference>
<organism evidence="10 11">
    <name type="scientific">Leptospira santarosai str. CBC1416</name>
    <dbReference type="NCBI Taxonomy" id="1193059"/>
    <lineage>
        <taxon>Bacteria</taxon>
        <taxon>Pseudomonadati</taxon>
        <taxon>Spirochaetota</taxon>
        <taxon>Spirochaetia</taxon>
        <taxon>Leptospirales</taxon>
        <taxon>Leptospiraceae</taxon>
        <taxon>Leptospira</taxon>
    </lineage>
</organism>
<evidence type="ECO:0000256" key="2">
    <source>
        <dbReference type="ARBA" id="ARBA00012162"/>
    </source>
</evidence>
<dbReference type="InterPro" id="IPR050161">
    <property type="entry name" value="Siro_Cobalamin_biosynth"/>
</dbReference>
<name>M6VI46_9LEPT</name>
<keyword evidence="4 8" id="KW-0808">Transferase</keyword>
<dbReference type="PANTHER" id="PTHR45790">
    <property type="entry name" value="SIROHEME SYNTHASE-RELATED"/>
    <property type="match status" value="1"/>
</dbReference>
<comment type="pathway">
    <text evidence="7">Porphyrin-containing compound metabolism; siroheme biosynthesis; precorrin-2 from uroporphyrinogen III: step 1/1.</text>
</comment>
<keyword evidence="5" id="KW-0949">S-adenosyl-L-methionine</keyword>
<proteinExistence type="inferred from homology"/>
<dbReference type="Gene3D" id="3.40.1010.10">
    <property type="entry name" value="Cobalt-precorrin-4 Transmethylase, Domain 1"/>
    <property type="match status" value="1"/>
</dbReference>
<evidence type="ECO:0000256" key="3">
    <source>
        <dbReference type="ARBA" id="ARBA00022603"/>
    </source>
</evidence>
<evidence type="ECO:0000256" key="8">
    <source>
        <dbReference type="RuleBase" id="RU003960"/>
    </source>
</evidence>
<keyword evidence="6" id="KW-0627">Porphyrin biosynthesis</keyword>
<evidence type="ECO:0000256" key="5">
    <source>
        <dbReference type="ARBA" id="ARBA00022691"/>
    </source>
</evidence>
<dbReference type="InterPro" id="IPR014776">
    <property type="entry name" value="4pyrrole_Mease_sub2"/>
</dbReference>
<dbReference type="InterPro" id="IPR014777">
    <property type="entry name" value="4pyrrole_Mease_sub1"/>
</dbReference>
<accession>M6VI46</accession>
<dbReference type="InterPro" id="IPR003043">
    <property type="entry name" value="Uropor_MeTrfase_CS"/>
</dbReference>
<dbReference type="EMBL" id="AKWE02000129">
    <property type="protein sequence ID" value="EMO57167.1"/>
    <property type="molecule type" value="Genomic_DNA"/>
</dbReference>
<dbReference type="GO" id="GO:0004851">
    <property type="term" value="F:uroporphyrin-III C-methyltransferase activity"/>
    <property type="evidence" value="ECO:0007669"/>
    <property type="project" value="UniProtKB-EC"/>
</dbReference>
<dbReference type="CDD" id="cd11642">
    <property type="entry name" value="SUMT"/>
    <property type="match status" value="1"/>
</dbReference>
<dbReference type="Gene3D" id="3.30.950.10">
    <property type="entry name" value="Methyltransferase, Cobalt-precorrin-4 Transmethylase, Domain 2"/>
    <property type="match status" value="1"/>
</dbReference>
<feature type="domain" description="Tetrapyrrole methylase" evidence="9">
    <location>
        <begin position="14"/>
        <end position="223"/>
    </location>
</feature>
<dbReference type="InterPro" id="IPR000878">
    <property type="entry name" value="4pyrrol_Mease"/>
</dbReference>
<dbReference type="AlphaFoldDB" id="M6VI46"/>
<gene>
    <name evidence="10" type="primary">cobA</name>
    <name evidence="10" type="ORF">LEP1GSC161_1390</name>
</gene>
<dbReference type="NCBIfam" id="TIGR01469">
    <property type="entry name" value="cobA_cysG_Cterm"/>
    <property type="match status" value="1"/>
</dbReference>
<dbReference type="PROSITE" id="PS00840">
    <property type="entry name" value="SUMT_2"/>
    <property type="match status" value="1"/>
</dbReference>
<evidence type="ECO:0000256" key="1">
    <source>
        <dbReference type="ARBA" id="ARBA00005879"/>
    </source>
</evidence>
<evidence type="ECO:0000256" key="4">
    <source>
        <dbReference type="ARBA" id="ARBA00022679"/>
    </source>
</evidence>
<dbReference type="InterPro" id="IPR006366">
    <property type="entry name" value="CobA/CysG_C"/>
</dbReference>
<dbReference type="InterPro" id="IPR035996">
    <property type="entry name" value="4pyrrol_Methylase_sf"/>
</dbReference>
<protein>
    <recommendedName>
        <fullName evidence="2">uroporphyrinogen-III C-methyltransferase</fullName>
        <ecNumber evidence="2">2.1.1.107</ecNumber>
    </recommendedName>
</protein>
<reference evidence="10 11" key="1">
    <citation type="submission" date="2013-01" db="EMBL/GenBank/DDBJ databases">
        <authorList>
            <person name="Harkins D.M."/>
            <person name="Durkin A.S."/>
            <person name="Brinkac L.M."/>
            <person name="Haft D.H."/>
            <person name="Selengut J.D."/>
            <person name="Sanka R."/>
            <person name="DePew J."/>
            <person name="Purushe J."/>
            <person name="Matthias M.A."/>
            <person name="Vinetz J.M."/>
            <person name="Sutton G.G."/>
            <person name="Nierman W.C."/>
            <person name="Fouts D.E."/>
        </authorList>
    </citation>
    <scope>NUCLEOTIDE SEQUENCE [LARGE SCALE GENOMIC DNA]</scope>
    <source>
        <strain evidence="10 11">CBC1416</strain>
    </source>
</reference>
<comment type="similarity">
    <text evidence="1 8">Belongs to the precorrin methyltransferase family.</text>
</comment>
<dbReference type="PANTHER" id="PTHR45790:SF3">
    <property type="entry name" value="S-ADENOSYL-L-METHIONINE-DEPENDENT UROPORPHYRINOGEN III METHYLTRANSFERASE, CHLOROPLASTIC"/>
    <property type="match status" value="1"/>
</dbReference>